<accession>A0ACB6QDX7</accession>
<keyword evidence="2" id="KW-1185">Reference proteome</keyword>
<evidence type="ECO:0000313" key="2">
    <source>
        <dbReference type="Proteomes" id="UP000799755"/>
    </source>
</evidence>
<comment type="caution">
    <text evidence="1">The sequence shown here is derived from an EMBL/GenBank/DDBJ whole genome shotgun (WGS) entry which is preliminary data.</text>
</comment>
<dbReference type="Proteomes" id="UP000799755">
    <property type="component" value="Unassembled WGS sequence"/>
</dbReference>
<evidence type="ECO:0000313" key="1">
    <source>
        <dbReference type="EMBL" id="KAF2465114.1"/>
    </source>
</evidence>
<proteinExistence type="predicted"/>
<sequence length="324" mass="36648">MVVRKKERRQGEACKTEHSVTQERRLHGACDMRTPYDNCVGLDQHERLGPDAGNNKIEGYGCWLDIKRLGCFGVPASWRIREWRTRVPGLGRTVQSIKPEKHAIPKKESQGARHPGLWVGIFWSARGPGIHFRKSMACLRFLVVKTRTDFESAYMGAQKIGFALYKAYDLHIDMTTLLHVEADKYRPYPTDHVPTSHLPVLRQLERSRVAWRRLLLLVNEAILSQGTSHGVVASDAQVYPAPIMKSAMLKPQPHSSATGAMSQYQQRKITGLGLTLSVLMWKPMWPLSSSAAPQLVLISNVSRRLSDENNRLLGSSAKDRFFRL</sequence>
<reference evidence="1" key="1">
    <citation type="journal article" date="2020" name="Stud. Mycol.">
        <title>101 Dothideomycetes genomes: a test case for predicting lifestyles and emergence of pathogens.</title>
        <authorList>
            <person name="Haridas S."/>
            <person name="Albert R."/>
            <person name="Binder M."/>
            <person name="Bloem J."/>
            <person name="Labutti K."/>
            <person name="Salamov A."/>
            <person name="Andreopoulos B."/>
            <person name="Baker S."/>
            <person name="Barry K."/>
            <person name="Bills G."/>
            <person name="Bluhm B."/>
            <person name="Cannon C."/>
            <person name="Castanera R."/>
            <person name="Culley D."/>
            <person name="Daum C."/>
            <person name="Ezra D."/>
            <person name="Gonzalez J."/>
            <person name="Henrissat B."/>
            <person name="Kuo A."/>
            <person name="Liang C."/>
            <person name="Lipzen A."/>
            <person name="Lutzoni F."/>
            <person name="Magnuson J."/>
            <person name="Mondo S."/>
            <person name="Nolan M."/>
            <person name="Ohm R."/>
            <person name="Pangilinan J."/>
            <person name="Park H.-J."/>
            <person name="Ramirez L."/>
            <person name="Alfaro M."/>
            <person name="Sun H."/>
            <person name="Tritt A."/>
            <person name="Yoshinaga Y."/>
            <person name="Zwiers L.-H."/>
            <person name="Turgeon B."/>
            <person name="Goodwin S."/>
            <person name="Spatafora J."/>
            <person name="Crous P."/>
            <person name="Grigoriev I."/>
        </authorList>
    </citation>
    <scope>NUCLEOTIDE SEQUENCE</scope>
    <source>
        <strain evidence="1">ATCC 200398</strain>
    </source>
</reference>
<dbReference type="EMBL" id="MU003532">
    <property type="protein sequence ID" value="KAF2465114.1"/>
    <property type="molecule type" value="Genomic_DNA"/>
</dbReference>
<gene>
    <name evidence="1" type="ORF">BDR25DRAFT_361015</name>
</gene>
<protein>
    <submittedName>
        <fullName evidence="1">Uncharacterized protein</fullName>
    </submittedName>
</protein>
<organism evidence="1 2">
    <name type="scientific">Lindgomyces ingoldianus</name>
    <dbReference type="NCBI Taxonomy" id="673940"/>
    <lineage>
        <taxon>Eukaryota</taxon>
        <taxon>Fungi</taxon>
        <taxon>Dikarya</taxon>
        <taxon>Ascomycota</taxon>
        <taxon>Pezizomycotina</taxon>
        <taxon>Dothideomycetes</taxon>
        <taxon>Pleosporomycetidae</taxon>
        <taxon>Pleosporales</taxon>
        <taxon>Lindgomycetaceae</taxon>
        <taxon>Lindgomyces</taxon>
    </lineage>
</organism>
<name>A0ACB6QDX7_9PLEO</name>